<dbReference type="EMBL" id="FPCH01000003">
    <property type="protein sequence ID" value="SFV37731.1"/>
    <property type="molecule type" value="Genomic_DNA"/>
</dbReference>
<evidence type="ECO:0000256" key="4">
    <source>
        <dbReference type="ARBA" id="ARBA00023136"/>
    </source>
</evidence>
<evidence type="ECO:0000313" key="7">
    <source>
        <dbReference type="Proteomes" id="UP000199423"/>
    </source>
</evidence>
<dbReference type="OrthoDB" id="9788219at2"/>
<dbReference type="GO" id="GO:0005886">
    <property type="term" value="C:plasma membrane"/>
    <property type="evidence" value="ECO:0007669"/>
    <property type="project" value="TreeGrafter"/>
</dbReference>
<name>A0A1I7NST3_9HYPH</name>
<proteinExistence type="predicted"/>
<dbReference type="AlphaFoldDB" id="A0A1I7NST3"/>
<evidence type="ECO:0000256" key="5">
    <source>
        <dbReference type="SAM" id="Phobius"/>
    </source>
</evidence>
<feature type="transmembrane region" description="Helical" evidence="5">
    <location>
        <begin position="144"/>
        <end position="163"/>
    </location>
</feature>
<evidence type="ECO:0000256" key="1">
    <source>
        <dbReference type="ARBA" id="ARBA00022475"/>
    </source>
</evidence>
<protein>
    <submittedName>
        <fullName evidence="6">Intracellular septation protein</fullName>
    </submittedName>
</protein>
<feature type="transmembrane region" description="Helical" evidence="5">
    <location>
        <begin position="76"/>
        <end position="95"/>
    </location>
</feature>
<dbReference type="STRING" id="51670.SAMN04488557_3311"/>
<evidence type="ECO:0000256" key="3">
    <source>
        <dbReference type="ARBA" id="ARBA00022989"/>
    </source>
</evidence>
<evidence type="ECO:0000313" key="6">
    <source>
        <dbReference type="EMBL" id="SFV37731.1"/>
    </source>
</evidence>
<feature type="transmembrane region" description="Helical" evidence="5">
    <location>
        <begin position="41"/>
        <end position="69"/>
    </location>
</feature>
<evidence type="ECO:0000256" key="2">
    <source>
        <dbReference type="ARBA" id="ARBA00022692"/>
    </source>
</evidence>
<sequence>MTQDLNIGNPPLMKARKRFFPFNAEQTINILSEFGPLVTMFVVNAFFGINAGTWALIGTTVLSIGVMLYMFHRPPIFPLIASSVTIVFAALTLITHDPMWVQIKVTIFNALFGVFLISGLWLNQNFFKYVFEKTFHYTDEGWHKFTWSFALFFFLTAAANEYVRQTFQENRMYEILGHEMDGVNVWILFKVAIVLPVSGLYAWVLTRIMQKYRLPDPAHVEG</sequence>
<dbReference type="Proteomes" id="UP000199423">
    <property type="component" value="Unassembled WGS sequence"/>
</dbReference>
<dbReference type="PANTHER" id="PTHR36917">
    <property type="entry name" value="INTRACELLULAR SEPTATION PROTEIN A-RELATED"/>
    <property type="match status" value="1"/>
</dbReference>
<keyword evidence="2 5" id="KW-0812">Transmembrane</keyword>
<dbReference type="Pfam" id="PF04279">
    <property type="entry name" value="IspA"/>
    <property type="match status" value="1"/>
</dbReference>
<feature type="transmembrane region" description="Helical" evidence="5">
    <location>
        <begin position="101"/>
        <end position="123"/>
    </location>
</feature>
<keyword evidence="1" id="KW-1003">Cell membrane</keyword>
<keyword evidence="7" id="KW-1185">Reference proteome</keyword>
<accession>A0A1I7NST3</accession>
<dbReference type="InterPro" id="IPR006008">
    <property type="entry name" value="YciB"/>
</dbReference>
<feature type="transmembrane region" description="Helical" evidence="5">
    <location>
        <begin position="183"/>
        <end position="204"/>
    </location>
</feature>
<dbReference type="PANTHER" id="PTHR36917:SF1">
    <property type="entry name" value="INNER MEMBRANE-SPANNING PROTEIN YCIB"/>
    <property type="match status" value="1"/>
</dbReference>
<reference evidence="7" key="1">
    <citation type="submission" date="2016-10" db="EMBL/GenBank/DDBJ databases">
        <authorList>
            <person name="Varghese N."/>
            <person name="Submissions S."/>
        </authorList>
    </citation>
    <scope>NUCLEOTIDE SEQUENCE [LARGE SCALE GENOMIC DNA]</scope>
    <source>
        <strain evidence="7">DSM 1565</strain>
    </source>
</reference>
<keyword evidence="3 5" id="KW-1133">Transmembrane helix</keyword>
<organism evidence="6 7">
    <name type="scientific">Hyphomicrobium facile</name>
    <dbReference type="NCBI Taxonomy" id="51670"/>
    <lineage>
        <taxon>Bacteria</taxon>
        <taxon>Pseudomonadati</taxon>
        <taxon>Pseudomonadota</taxon>
        <taxon>Alphaproteobacteria</taxon>
        <taxon>Hyphomicrobiales</taxon>
        <taxon>Hyphomicrobiaceae</taxon>
        <taxon>Hyphomicrobium</taxon>
    </lineage>
</organism>
<gene>
    <name evidence="6" type="ORF">SAMN04488557_3311</name>
</gene>
<keyword evidence="4 5" id="KW-0472">Membrane</keyword>